<keyword evidence="1" id="KW-0812">Transmembrane</keyword>
<evidence type="ECO:0000313" key="2">
    <source>
        <dbReference type="EMBL" id="MBD3943430.1"/>
    </source>
</evidence>
<keyword evidence="3" id="KW-1185">Reference proteome</keyword>
<evidence type="ECO:0000313" key="3">
    <source>
        <dbReference type="Proteomes" id="UP000598426"/>
    </source>
</evidence>
<dbReference type="EMBL" id="JACXZS010000013">
    <property type="protein sequence ID" value="MBD3943430.1"/>
    <property type="molecule type" value="Genomic_DNA"/>
</dbReference>
<name>A0ABR8NS07_9MICO</name>
<feature type="transmembrane region" description="Helical" evidence="1">
    <location>
        <begin position="27"/>
        <end position="49"/>
    </location>
</feature>
<feature type="transmembrane region" description="Helical" evidence="1">
    <location>
        <begin position="61"/>
        <end position="80"/>
    </location>
</feature>
<accession>A0ABR8NS07</accession>
<organism evidence="2 3">
    <name type="scientific">Microbacterium helvum</name>
    <dbReference type="NCBI Taxonomy" id="2773713"/>
    <lineage>
        <taxon>Bacteria</taxon>
        <taxon>Bacillati</taxon>
        <taxon>Actinomycetota</taxon>
        <taxon>Actinomycetes</taxon>
        <taxon>Micrococcales</taxon>
        <taxon>Microbacteriaceae</taxon>
        <taxon>Microbacterium</taxon>
    </lineage>
</organism>
<dbReference type="RefSeq" id="WP_191173031.1">
    <property type="nucleotide sequence ID" value="NZ_JACXZS010000013.1"/>
</dbReference>
<feature type="transmembrane region" description="Helical" evidence="1">
    <location>
        <begin position="202"/>
        <end position="223"/>
    </location>
</feature>
<feature type="transmembrane region" description="Helical" evidence="1">
    <location>
        <begin position="86"/>
        <end position="103"/>
    </location>
</feature>
<gene>
    <name evidence="2" type="ORF">IF188_17195</name>
</gene>
<feature type="transmembrane region" description="Helical" evidence="1">
    <location>
        <begin position="229"/>
        <end position="250"/>
    </location>
</feature>
<comment type="caution">
    <text evidence="2">The sequence shown here is derived from an EMBL/GenBank/DDBJ whole genome shotgun (WGS) entry which is preliminary data.</text>
</comment>
<feature type="transmembrane region" description="Helical" evidence="1">
    <location>
        <begin position="171"/>
        <end position="190"/>
    </location>
</feature>
<evidence type="ECO:0000256" key="1">
    <source>
        <dbReference type="SAM" id="Phobius"/>
    </source>
</evidence>
<protein>
    <submittedName>
        <fullName evidence="2">Uncharacterized protein</fullName>
    </submittedName>
</protein>
<dbReference type="Proteomes" id="UP000598426">
    <property type="component" value="Unassembled WGS sequence"/>
</dbReference>
<keyword evidence="1" id="KW-0472">Membrane</keyword>
<reference evidence="2 3" key="1">
    <citation type="submission" date="2020-09" db="EMBL/GenBank/DDBJ databases">
        <title>Isolation and identification of active actinomycetes.</title>
        <authorList>
            <person name="Li X."/>
        </authorList>
    </citation>
    <scope>NUCLEOTIDE SEQUENCE [LARGE SCALE GENOMIC DNA]</scope>
    <source>
        <strain evidence="2 3">NEAU-LLC</strain>
    </source>
</reference>
<keyword evidence="1" id="KW-1133">Transmembrane helix</keyword>
<sequence length="268" mass="26739">METLLLKLLLAPALVVASTLAGRRWGPGVAGILIGQPVVAGPILFIVFVQHGAVFTSHAATASLTGVAALAAFALVYAWVARRLPWALTLLIGWVVVLGMDAATSAVSLAPVVAFGVALAAIATAGSLLPPAEADLPPAPAPPRWDLAARAVATGGLVLAVTSAAGVLGPFWTGALAPFPIGVSIIAAFVHAQAGAAHVRATLAGALTGMVGLATFCVVVAVAVLPWGWFAFVVGVGAAIGAQLLASWVVSRPRVHAAGRPADPPPGR</sequence>
<proteinExistence type="predicted"/>